<comment type="subcellular location">
    <subcellularLocation>
        <location evidence="1">Endoplasmic reticulum membrane</location>
        <topology evidence="1">Multi-pass membrane protein</topology>
    </subcellularLocation>
</comment>
<dbReference type="Pfam" id="PF06699">
    <property type="entry name" value="PIG-F"/>
    <property type="match status" value="1"/>
</dbReference>
<keyword evidence="7 8" id="KW-0472">Membrane</keyword>
<dbReference type="InParanoid" id="A0A0C2XBC3"/>
<name>A0A0C2XBC3_AMAMK</name>
<evidence type="ECO:0000256" key="5">
    <source>
        <dbReference type="ARBA" id="ARBA00022824"/>
    </source>
</evidence>
<feature type="transmembrane region" description="Helical" evidence="8">
    <location>
        <begin position="91"/>
        <end position="111"/>
    </location>
</feature>
<keyword evidence="5" id="KW-0256">Endoplasmic reticulum</keyword>
<feature type="transmembrane region" description="Helical" evidence="8">
    <location>
        <begin position="149"/>
        <end position="171"/>
    </location>
</feature>
<dbReference type="HOGENOM" id="CLU_064564_0_0_1"/>
<comment type="pathway">
    <text evidence="2">Glycolipid biosynthesis; glycosylphosphatidylinositol-anchor biosynthesis.</text>
</comment>
<evidence type="ECO:0000256" key="4">
    <source>
        <dbReference type="ARBA" id="ARBA00022692"/>
    </source>
</evidence>
<evidence type="ECO:0000313" key="10">
    <source>
        <dbReference type="Proteomes" id="UP000054549"/>
    </source>
</evidence>
<dbReference type="GO" id="GO:0006506">
    <property type="term" value="P:GPI anchor biosynthetic process"/>
    <property type="evidence" value="ECO:0007669"/>
    <property type="project" value="UniProtKB-UniPathway"/>
</dbReference>
<keyword evidence="10" id="KW-1185">Reference proteome</keyword>
<dbReference type="UniPathway" id="UPA00196"/>
<dbReference type="Proteomes" id="UP000054549">
    <property type="component" value="Unassembled WGS sequence"/>
</dbReference>
<dbReference type="InterPro" id="IPR009580">
    <property type="entry name" value="GPI_biosynthesis_protein_Pig-F"/>
</dbReference>
<keyword evidence="6 8" id="KW-1133">Transmembrane helix</keyword>
<dbReference type="STRING" id="946122.A0A0C2XBC3"/>
<proteinExistence type="predicted"/>
<evidence type="ECO:0000256" key="3">
    <source>
        <dbReference type="ARBA" id="ARBA00022502"/>
    </source>
</evidence>
<dbReference type="AlphaFoldDB" id="A0A0C2XBC3"/>
<feature type="transmembrane region" description="Helical" evidence="8">
    <location>
        <begin position="35"/>
        <end position="56"/>
    </location>
</feature>
<dbReference type="EMBL" id="KN818235">
    <property type="protein sequence ID" value="KIL66651.1"/>
    <property type="molecule type" value="Genomic_DNA"/>
</dbReference>
<feature type="transmembrane region" description="Helical" evidence="8">
    <location>
        <begin position="280"/>
        <end position="302"/>
    </location>
</feature>
<reference evidence="9 10" key="1">
    <citation type="submission" date="2014-04" db="EMBL/GenBank/DDBJ databases">
        <title>Evolutionary Origins and Diversification of the Mycorrhizal Mutualists.</title>
        <authorList>
            <consortium name="DOE Joint Genome Institute"/>
            <consortium name="Mycorrhizal Genomics Consortium"/>
            <person name="Kohler A."/>
            <person name="Kuo A."/>
            <person name="Nagy L.G."/>
            <person name="Floudas D."/>
            <person name="Copeland A."/>
            <person name="Barry K.W."/>
            <person name="Cichocki N."/>
            <person name="Veneault-Fourrey C."/>
            <person name="LaButti K."/>
            <person name="Lindquist E.A."/>
            <person name="Lipzen A."/>
            <person name="Lundell T."/>
            <person name="Morin E."/>
            <person name="Murat C."/>
            <person name="Riley R."/>
            <person name="Ohm R."/>
            <person name="Sun H."/>
            <person name="Tunlid A."/>
            <person name="Henrissat B."/>
            <person name="Grigoriev I.V."/>
            <person name="Hibbett D.S."/>
            <person name="Martin F."/>
        </authorList>
    </citation>
    <scope>NUCLEOTIDE SEQUENCE [LARGE SCALE GENOMIC DNA]</scope>
    <source>
        <strain evidence="9 10">Koide BX008</strain>
    </source>
</reference>
<dbReference type="GO" id="GO:0005789">
    <property type="term" value="C:endoplasmic reticulum membrane"/>
    <property type="evidence" value="ECO:0007669"/>
    <property type="project" value="UniProtKB-SubCell"/>
</dbReference>
<evidence type="ECO:0000256" key="1">
    <source>
        <dbReference type="ARBA" id="ARBA00004477"/>
    </source>
</evidence>
<sequence length="330" mass="36641">MPTTKRKHKPVEQKPTTDNAKVNSIIRDVHGTLPFASYTSAVAVHTTLLSFTALYLPRTAFLSEITRPQWDLAKQTSRDKPQSPFLNQLTLSPVSTLAWICLGVLFVQIWWGGWMTTWYIGNVVHGSDEEKKMQRVAYDKQKFKHLKSAAMLTLLASVVFHALLVLLGAPLTNCSTPFMSGPDCLSDHLHTRTYLLALLLALLTVPVPAYTLDAPSIFKSDSQSWERWLLWTRLFAERSVRNSIERALVYPVTGALTGCWIGAIPIALDWDRPWQAWPLTPAYGAICGYIVASLAAFTATAINIMAAEQLRAQATGTDTISKSKLKAKAI</sequence>
<feature type="transmembrane region" description="Helical" evidence="8">
    <location>
        <begin position="191"/>
        <end position="212"/>
    </location>
</feature>
<accession>A0A0C2XBC3</accession>
<gene>
    <name evidence="9" type="ORF">M378DRAFT_75006</name>
</gene>
<organism evidence="9 10">
    <name type="scientific">Amanita muscaria (strain Koide BX008)</name>
    <dbReference type="NCBI Taxonomy" id="946122"/>
    <lineage>
        <taxon>Eukaryota</taxon>
        <taxon>Fungi</taxon>
        <taxon>Dikarya</taxon>
        <taxon>Basidiomycota</taxon>
        <taxon>Agaricomycotina</taxon>
        <taxon>Agaricomycetes</taxon>
        <taxon>Agaricomycetidae</taxon>
        <taxon>Agaricales</taxon>
        <taxon>Pluteineae</taxon>
        <taxon>Amanitaceae</taxon>
        <taxon>Amanita</taxon>
    </lineage>
</organism>
<evidence type="ECO:0000256" key="2">
    <source>
        <dbReference type="ARBA" id="ARBA00004687"/>
    </source>
</evidence>
<protein>
    <submittedName>
        <fullName evidence="9">Uncharacterized protein</fullName>
    </submittedName>
</protein>
<evidence type="ECO:0000313" key="9">
    <source>
        <dbReference type="EMBL" id="KIL66651.1"/>
    </source>
</evidence>
<feature type="transmembrane region" description="Helical" evidence="8">
    <location>
        <begin position="248"/>
        <end position="268"/>
    </location>
</feature>
<keyword evidence="4 8" id="KW-0812">Transmembrane</keyword>
<evidence type="ECO:0000256" key="6">
    <source>
        <dbReference type="ARBA" id="ARBA00022989"/>
    </source>
</evidence>
<dbReference type="OrthoDB" id="17366at2759"/>
<keyword evidence="3" id="KW-0337">GPI-anchor biosynthesis</keyword>
<evidence type="ECO:0000256" key="7">
    <source>
        <dbReference type="ARBA" id="ARBA00023136"/>
    </source>
</evidence>
<evidence type="ECO:0000256" key="8">
    <source>
        <dbReference type="SAM" id="Phobius"/>
    </source>
</evidence>